<comment type="caution">
    <text evidence="1">The sequence shown here is derived from an EMBL/GenBank/DDBJ whole genome shotgun (WGS) entry which is preliminary data.</text>
</comment>
<organism evidence="1 2">
    <name type="scientific">Delitschia confertaspora ATCC 74209</name>
    <dbReference type="NCBI Taxonomy" id="1513339"/>
    <lineage>
        <taxon>Eukaryota</taxon>
        <taxon>Fungi</taxon>
        <taxon>Dikarya</taxon>
        <taxon>Ascomycota</taxon>
        <taxon>Pezizomycotina</taxon>
        <taxon>Dothideomycetes</taxon>
        <taxon>Pleosporomycetidae</taxon>
        <taxon>Pleosporales</taxon>
        <taxon>Delitschiaceae</taxon>
        <taxon>Delitschia</taxon>
    </lineage>
</organism>
<keyword evidence="2" id="KW-1185">Reference proteome</keyword>
<reference evidence="1" key="1">
    <citation type="journal article" date="2020" name="Stud. Mycol.">
        <title>101 Dothideomycetes genomes: a test case for predicting lifestyles and emergence of pathogens.</title>
        <authorList>
            <person name="Haridas S."/>
            <person name="Albert R."/>
            <person name="Binder M."/>
            <person name="Bloem J."/>
            <person name="Labutti K."/>
            <person name="Salamov A."/>
            <person name="Andreopoulos B."/>
            <person name="Baker S."/>
            <person name="Barry K."/>
            <person name="Bills G."/>
            <person name="Bluhm B."/>
            <person name="Cannon C."/>
            <person name="Castanera R."/>
            <person name="Culley D."/>
            <person name="Daum C."/>
            <person name="Ezra D."/>
            <person name="Gonzalez J."/>
            <person name="Henrissat B."/>
            <person name="Kuo A."/>
            <person name="Liang C."/>
            <person name="Lipzen A."/>
            <person name="Lutzoni F."/>
            <person name="Magnuson J."/>
            <person name="Mondo S."/>
            <person name="Nolan M."/>
            <person name="Ohm R."/>
            <person name="Pangilinan J."/>
            <person name="Park H.-J."/>
            <person name="Ramirez L."/>
            <person name="Alfaro M."/>
            <person name="Sun H."/>
            <person name="Tritt A."/>
            <person name="Yoshinaga Y."/>
            <person name="Zwiers L.-H."/>
            <person name="Turgeon B."/>
            <person name="Goodwin S."/>
            <person name="Spatafora J."/>
            <person name="Crous P."/>
            <person name="Grigoriev I."/>
        </authorList>
    </citation>
    <scope>NUCLEOTIDE SEQUENCE</scope>
    <source>
        <strain evidence="1">ATCC 74209</strain>
    </source>
</reference>
<dbReference type="EMBL" id="ML994058">
    <property type="protein sequence ID" value="KAF2199737.1"/>
    <property type="molecule type" value="Genomic_DNA"/>
</dbReference>
<evidence type="ECO:0000313" key="1">
    <source>
        <dbReference type="EMBL" id="KAF2199737.1"/>
    </source>
</evidence>
<sequence>MLRYCVYLNRVDFKKISFLSDYHALRGPFSPLHSYRSVYWPRELEGEEQLNPKWYQCFMVLLAFLGVSGRQPRNFQLITKQPVFYNPNGEFRIKTVRMRDVDICAFHAEMIYVWACWYVPLRSRDAGLDRFLPSMVRLP</sequence>
<evidence type="ECO:0000313" key="2">
    <source>
        <dbReference type="Proteomes" id="UP000799536"/>
    </source>
</evidence>
<gene>
    <name evidence="1" type="ORF">GQ43DRAFT_104925</name>
</gene>
<dbReference type="Proteomes" id="UP000799536">
    <property type="component" value="Unassembled WGS sequence"/>
</dbReference>
<protein>
    <submittedName>
        <fullName evidence="1">Uncharacterized protein</fullName>
    </submittedName>
</protein>
<name>A0A9P4JMX3_9PLEO</name>
<proteinExistence type="predicted"/>
<dbReference type="AlphaFoldDB" id="A0A9P4JMX3"/>
<accession>A0A9P4JMX3</accession>